<dbReference type="GO" id="GO:0005634">
    <property type="term" value="C:nucleus"/>
    <property type="evidence" value="ECO:0007669"/>
    <property type="project" value="UniProtKB-SubCell"/>
</dbReference>
<dbReference type="InterPro" id="IPR001232">
    <property type="entry name" value="SKP1-like"/>
</dbReference>
<accession>A0A9P4JRX8</accession>
<sequence length="103" mass="11735">MATEKKASEYVTLVSEDSFEFVVRRSAAIIAGTIRRSLDPTYNFEEAQKGRVVFPTISGIILEKICEYLYYHEKHAESKDVPDMEIPSELCLELLIAADYLEV</sequence>
<dbReference type="InterPro" id="IPR016073">
    <property type="entry name" value="Skp1_comp_POZ"/>
</dbReference>
<dbReference type="InterPro" id="IPR011333">
    <property type="entry name" value="SKP1/BTB/POZ_sf"/>
</dbReference>
<dbReference type="SMART" id="SM00512">
    <property type="entry name" value="Skp1"/>
    <property type="match status" value="1"/>
</dbReference>
<dbReference type="GO" id="GO:0003746">
    <property type="term" value="F:translation elongation factor activity"/>
    <property type="evidence" value="ECO:0007669"/>
    <property type="project" value="UniProtKB-KW"/>
</dbReference>
<proteinExistence type="inferred from homology"/>
<dbReference type="Proteomes" id="UP000799536">
    <property type="component" value="Unassembled WGS sequence"/>
</dbReference>
<dbReference type="EMBL" id="ML993947">
    <property type="protein sequence ID" value="KAF2202144.1"/>
    <property type="molecule type" value="Genomic_DNA"/>
</dbReference>
<comment type="subcellular location">
    <subcellularLocation>
        <location evidence="1">Nucleus</location>
    </subcellularLocation>
</comment>
<name>A0A9P4JRX8_9PLEO</name>
<evidence type="ECO:0000313" key="8">
    <source>
        <dbReference type="Proteomes" id="UP000799536"/>
    </source>
</evidence>
<dbReference type="OrthoDB" id="249087at2759"/>
<dbReference type="Pfam" id="PF03931">
    <property type="entry name" value="Skp1_POZ"/>
    <property type="match status" value="1"/>
</dbReference>
<keyword evidence="7" id="KW-0648">Protein biosynthesis</keyword>
<dbReference type="Gene3D" id="3.30.710.10">
    <property type="entry name" value="Potassium Channel Kv1.1, Chain A"/>
    <property type="match status" value="1"/>
</dbReference>
<evidence type="ECO:0000256" key="1">
    <source>
        <dbReference type="ARBA" id="ARBA00004123"/>
    </source>
</evidence>
<dbReference type="AlphaFoldDB" id="A0A9P4JRX8"/>
<comment type="function">
    <text evidence="5">Essential component of the SCF (SKP1-CUL1-F-box protein) E3 ubiquitin ligase complexes, which mediate the ubiquitination and subsequent proteasomal degradation of target proteins. Controls sulfur metabolite repression, probably by mediating the inactivation or degradation of the metR transcription factor.</text>
</comment>
<keyword evidence="8" id="KW-1185">Reference proteome</keyword>
<comment type="similarity">
    <text evidence="2">Belongs to the SKP1 family.</text>
</comment>
<dbReference type="PANTHER" id="PTHR20648">
    <property type="entry name" value="ELONGIN-C"/>
    <property type="match status" value="1"/>
</dbReference>
<dbReference type="InterPro" id="IPR039948">
    <property type="entry name" value="ELC1"/>
</dbReference>
<dbReference type="FunFam" id="3.30.710.10:FF:000035">
    <property type="entry name" value="Elongin C transcription elongation factor"/>
    <property type="match status" value="1"/>
</dbReference>
<dbReference type="GO" id="GO:0006511">
    <property type="term" value="P:ubiquitin-dependent protein catabolic process"/>
    <property type="evidence" value="ECO:0007669"/>
    <property type="project" value="InterPro"/>
</dbReference>
<gene>
    <name evidence="7" type="ORF">GQ43DRAFT_439943</name>
</gene>
<comment type="caution">
    <text evidence="7">The sequence shown here is derived from an EMBL/GenBank/DDBJ whole genome shotgun (WGS) entry which is preliminary data.</text>
</comment>
<dbReference type="SUPFAM" id="SSF54695">
    <property type="entry name" value="POZ domain"/>
    <property type="match status" value="1"/>
</dbReference>
<evidence type="ECO:0000256" key="4">
    <source>
        <dbReference type="ARBA" id="ARBA00023242"/>
    </source>
</evidence>
<evidence type="ECO:0000256" key="3">
    <source>
        <dbReference type="ARBA" id="ARBA00021347"/>
    </source>
</evidence>
<evidence type="ECO:0000259" key="6">
    <source>
        <dbReference type="Pfam" id="PF03931"/>
    </source>
</evidence>
<protein>
    <recommendedName>
        <fullName evidence="3">Elongin-C</fullName>
    </recommendedName>
</protein>
<feature type="domain" description="SKP1 component POZ" evidence="6">
    <location>
        <begin position="10"/>
        <end position="73"/>
    </location>
</feature>
<evidence type="ECO:0000313" key="7">
    <source>
        <dbReference type="EMBL" id="KAF2202144.1"/>
    </source>
</evidence>
<keyword evidence="7" id="KW-0251">Elongation factor</keyword>
<keyword evidence="4" id="KW-0539">Nucleus</keyword>
<organism evidence="7 8">
    <name type="scientific">Delitschia confertaspora ATCC 74209</name>
    <dbReference type="NCBI Taxonomy" id="1513339"/>
    <lineage>
        <taxon>Eukaryota</taxon>
        <taxon>Fungi</taxon>
        <taxon>Dikarya</taxon>
        <taxon>Ascomycota</taxon>
        <taxon>Pezizomycotina</taxon>
        <taxon>Dothideomycetes</taxon>
        <taxon>Pleosporomycetidae</taxon>
        <taxon>Pleosporales</taxon>
        <taxon>Delitschiaceae</taxon>
        <taxon>Delitschia</taxon>
    </lineage>
</organism>
<dbReference type="CDD" id="cd18321">
    <property type="entry name" value="BTB_POZ_EloC"/>
    <property type="match status" value="1"/>
</dbReference>
<reference evidence="7" key="1">
    <citation type="journal article" date="2020" name="Stud. Mycol.">
        <title>101 Dothideomycetes genomes: a test case for predicting lifestyles and emergence of pathogens.</title>
        <authorList>
            <person name="Haridas S."/>
            <person name="Albert R."/>
            <person name="Binder M."/>
            <person name="Bloem J."/>
            <person name="Labutti K."/>
            <person name="Salamov A."/>
            <person name="Andreopoulos B."/>
            <person name="Baker S."/>
            <person name="Barry K."/>
            <person name="Bills G."/>
            <person name="Bluhm B."/>
            <person name="Cannon C."/>
            <person name="Castanera R."/>
            <person name="Culley D."/>
            <person name="Daum C."/>
            <person name="Ezra D."/>
            <person name="Gonzalez J."/>
            <person name="Henrissat B."/>
            <person name="Kuo A."/>
            <person name="Liang C."/>
            <person name="Lipzen A."/>
            <person name="Lutzoni F."/>
            <person name="Magnuson J."/>
            <person name="Mondo S."/>
            <person name="Nolan M."/>
            <person name="Ohm R."/>
            <person name="Pangilinan J."/>
            <person name="Park H.-J."/>
            <person name="Ramirez L."/>
            <person name="Alfaro M."/>
            <person name="Sun H."/>
            <person name="Tritt A."/>
            <person name="Yoshinaga Y."/>
            <person name="Zwiers L.-H."/>
            <person name="Turgeon B."/>
            <person name="Goodwin S."/>
            <person name="Spatafora J."/>
            <person name="Crous P."/>
            <person name="Grigoriev I."/>
        </authorList>
    </citation>
    <scope>NUCLEOTIDE SEQUENCE</scope>
    <source>
        <strain evidence="7">ATCC 74209</strain>
    </source>
</reference>
<evidence type="ECO:0000256" key="5">
    <source>
        <dbReference type="ARBA" id="ARBA00045385"/>
    </source>
</evidence>
<evidence type="ECO:0000256" key="2">
    <source>
        <dbReference type="ARBA" id="ARBA00009993"/>
    </source>
</evidence>